<dbReference type="InterPro" id="IPR050266">
    <property type="entry name" value="AB_hydrolase_sf"/>
</dbReference>
<proteinExistence type="predicted"/>
<keyword evidence="3" id="KW-1185">Reference proteome</keyword>
<dbReference type="SUPFAM" id="SSF53474">
    <property type="entry name" value="alpha/beta-Hydrolases"/>
    <property type="match status" value="1"/>
</dbReference>
<dbReference type="PANTHER" id="PTHR43798:SF29">
    <property type="entry name" value="AB HYDROLASE-1 DOMAIN-CONTAINING PROTEIN"/>
    <property type="match status" value="1"/>
</dbReference>
<accession>A0ABY6NXJ0</accession>
<name>A0ABY6NXJ0_9NOCA</name>
<sequence>MTRTRPTLLLVPGLLCDSELWRHQVAALSSEVACVVADVGSHDSVEALAAAALSTVEGPFALAGLSMGGYVALEIVRQAPERVARLALVDTQPRPDSEEQTQRRRGFVDQVREGGFDGVVAALVPLTMHPDHVAALEQEFTAMAQRVGPAVFLRQQAAIIARPDSVPSLSAIACPTLVVCGREDQITPLEGSELMAAEIPGARLEVLEHCGHMSSLEQPGAVTALLREWLG</sequence>
<dbReference type="Gene3D" id="3.40.50.1820">
    <property type="entry name" value="alpha/beta hydrolase"/>
    <property type="match status" value="1"/>
</dbReference>
<reference evidence="2" key="1">
    <citation type="submission" date="2022-10" db="EMBL/GenBank/DDBJ databases">
        <title>Rhodococcus sp.75.</title>
        <authorList>
            <person name="Sun M."/>
        </authorList>
    </citation>
    <scope>NUCLEOTIDE SEQUENCE</scope>
    <source>
        <strain evidence="2">75</strain>
    </source>
</reference>
<feature type="domain" description="AB hydrolase-1" evidence="1">
    <location>
        <begin position="8"/>
        <end position="223"/>
    </location>
</feature>
<dbReference type="PRINTS" id="PR00111">
    <property type="entry name" value="ABHYDROLASE"/>
</dbReference>
<evidence type="ECO:0000259" key="1">
    <source>
        <dbReference type="Pfam" id="PF12697"/>
    </source>
</evidence>
<dbReference type="RefSeq" id="WP_265382110.1">
    <property type="nucleotide sequence ID" value="NZ_CP110615.1"/>
</dbReference>
<dbReference type="EMBL" id="CP110615">
    <property type="protein sequence ID" value="UZJ24003.1"/>
    <property type="molecule type" value="Genomic_DNA"/>
</dbReference>
<dbReference type="InterPro" id="IPR029058">
    <property type="entry name" value="AB_hydrolase_fold"/>
</dbReference>
<dbReference type="InterPro" id="IPR000073">
    <property type="entry name" value="AB_hydrolase_1"/>
</dbReference>
<dbReference type="Proteomes" id="UP001164965">
    <property type="component" value="Chromosome"/>
</dbReference>
<evidence type="ECO:0000313" key="3">
    <source>
        <dbReference type="Proteomes" id="UP001164965"/>
    </source>
</evidence>
<organism evidence="2 3">
    <name type="scientific">Rhodococcus antarcticus</name>
    <dbReference type="NCBI Taxonomy" id="2987751"/>
    <lineage>
        <taxon>Bacteria</taxon>
        <taxon>Bacillati</taxon>
        <taxon>Actinomycetota</taxon>
        <taxon>Actinomycetes</taxon>
        <taxon>Mycobacteriales</taxon>
        <taxon>Nocardiaceae</taxon>
        <taxon>Rhodococcus</taxon>
    </lineage>
</organism>
<evidence type="ECO:0000313" key="2">
    <source>
        <dbReference type="EMBL" id="UZJ24003.1"/>
    </source>
</evidence>
<dbReference type="Pfam" id="PF12697">
    <property type="entry name" value="Abhydrolase_6"/>
    <property type="match status" value="1"/>
</dbReference>
<protein>
    <submittedName>
        <fullName evidence="2">Alpha/beta hydrolase</fullName>
    </submittedName>
</protein>
<gene>
    <name evidence="2" type="ORF">RHODO2019_12530</name>
</gene>
<keyword evidence="2" id="KW-0378">Hydrolase</keyword>
<dbReference type="GO" id="GO:0016787">
    <property type="term" value="F:hydrolase activity"/>
    <property type="evidence" value="ECO:0007669"/>
    <property type="project" value="UniProtKB-KW"/>
</dbReference>
<dbReference type="PANTHER" id="PTHR43798">
    <property type="entry name" value="MONOACYLGLYCEROL LIPASE"/>
    <property type="match status" value="1"/>
</dbReference>